<gene>
    <name evidence="1" type="ORF">Pint_31183</name>
</gene>
<protein>
    <submittedName>
        <fullName evidence="1">Uncharacterized protein</fullName>
    </submittedName>
</protein>
<proteinExistence type="predicted"/>
<reference evidence="2" key="1">
    <citation type="journal article" date="2023" name="G3 (Bethesda)">
        <title>Genome assembly and association tests identify interacting loci associated with vigor, precocity, and sex in interspecific pistachio rootstocks.</title>
        <authorList>
            <person name="Palmer W."/>
            <person name="Jacygrad E."/>
            <person name="Sagayaradj S."/>
            <person name="Cavanaugh K."/>
            <person name="Han R."/>
            <person name="Bertier L."/>
            <person name="Beede B."/>
            <person name="Kafkas S."/>
            <person name="Golino D."/>
            <person name="Preece J."/>
            <person name="Michelmore R."/>
        </authorList>
    </citation>
    <scope>NUCLEOTIDE SEQUENCE [LARGE SCALE GENOMIC DNA]</scope>
</reference>
<evidence type="ECO:0000313" key="2">
    <source>
        <dbReference type="Proteomes" id="UP001163603"/>
    </source>
</evidence>
<comment type="caution">
    <text evidence="1">The sequence shown here is derived from an EMBL/GenBank/DDBJ whole genome shotgun (WGS) entry which is preliminary data.</text>
</comment>
<keyword evidence="2" id="KW-1185">Reference proteome</keyword>
<dbReference type="EMBL" id="CM047746">
    <property type="protein sequence ID" value="KAJ0020353.1"/>
    <property type="molecule type" value="Genomic_DNA"/>
</dbReference>
<sequence length="384" mass="43271">MEAEGEIVIPKKPRGGKVKNDPAKGKNRQVLRDIGNLDILQNMEGKISRPITRGFHAQLLANAKVEAEQNKLLVVDDGVPSRRKGQALKKAARAEKKLSEEPKCDDLIVISSDEKEKDKAEDKQKRLPEKLLLETSLSNRPTEEGIVKPCGGQISTEMPSRNKIKAFSSILTARSKAAGGIANKSKDLIVSIDAADANDGLAVVEYVEDIYMFYKEDESRVQDYMVSQPINERMRTILVGWLIEVHDRFELTPETLYLTVNIFDRYLSKKTVSRDKLQLVGISSMLIACKYEEIWAPMVNDFVCISDYAYTEEEVRAMEKEILGELGWYLTVPTPYVFLVRYLKASVSPNQEMENMVFFLAELGITHYYTIISYCPSMLAASAV</sequence>
<dbReference type="Proteomes" id="UP001163603">
    <property type="component" value="Chromosome 11"/>
</dbReference>
<evidence type="ECO:0000313" key="1">
    <source>
        <dbReference type="EMBL" id="KAJ0020353.1"/>
    </source>
</evidence>
<accession>A0ACC0XNV7</accession>
<organism evidence="1 2">
    <name type="scientific">Pistacia integerrima</name>
    <dbReference type="NCBI Taxonomy" id="434235"/>
    <lineage>
        <taxon>Eukaryota</taxon>
        <taxon>Viridiplantae</taxon>
        <taxon>Streptophyta</taxon>
        <taxon>Embryophyta</taxon>
        <taxon>Tracheophyta</taxon>
        <taxon>Spermatophyta</taxon>
        <taxon>Magnoliopsida</taxon>
        <taxon>eudicotyledons</taxon>
        <taxon>Gunneridae</taxon>
        <taxon>Pentapetalae</taxon>
        <taxon>rosids</taxon>
        <taxon>malvids</taxon>
        <taxon>Sapindales</taxon>
        <taxon>Anacardiaceae</taxon>
        <taxon>Pistacia</taxon>
    </lineage>
</organism>
<name>A0ACC0XNV7_9ROSI</name>